<dbReference type="Pfam" id="PF00179">
    <property type="entry name" value="UQ_con"/>
    <property type="match status" value="1"/>
</dbReference>
<dbReference type="InterPro" id="IPR000608">
    <property type="entry name" value="UBC"/>
</dbReference>
<keyword evidence="2 4" id="KW-0833">Ubl conjugation pathway</keyword>
<dbReference type="GO" id="GO:0016740">
    <property type="term" value="F:transferase activity"/>
    <property type="evidence" value="ECO:0007669"/>
    <property type="project" value="UniProtKB-KW"/>
</dbReference>
<dbReference type="InterPro" id="IPR023313">
    <property type="entry name" value="UBQ-conjugating_AS"/>
</dbReference>
<proteinExistence type="inferred from homology"/>
<reference evidence="6" key="1">
    <citation type="journal article" date="2014" name="Nat. Genet.">
        <title>Genome and transcriptome of the porcine whipworm Trichuris suis.</title>
        <authorList>
            <person name="Jex A.R."/>
            <person name="Nejsum P."/>
            <person name="Schwarz E.M."/>
            <person name="Hu L."/>
            <person name="Young N.D."/>
            <person name="Hall R.S."/>
            <person name="Korhonen P.K."/>
            <person name="Liao S."/>
            <person name="Thamsborg S."/>
            <person name="Xia J."/>
            <person name="Xu P."/>
            <person name="Wang S."/>
            <person name="Scheerlinck J.P."/>
            <person name="Hofmann A."/>
            <person name="Sternberg P.W."/>
            <person name="Wang J."/>
            <person name="Gasser R.B."/>
        </authorList>
    </citation>
    <scope>NUCLEOTIDE SEQUENCE [LARGE SCALE GENOMIC DNA]</scope>
    <source>
        <strain evidence="6">DCEP-RM93F</strain>
    </source>
</reference>
<dbReference type="GO" id="GO:0005524">
    <property type="term" value="F:ATP binding"/>
    <property type="evidence" value="ECO:0007669"/>
    <property type="project" value="UniProtKB-UniRule"/>
</dbReference>
<comment type="similarity">
    <text evidence="4">Belongs to the ubiquitin-conjugating enzyme family.</text>
</comment>
<dbReference type="PANTHER" id="PTHR24067">
    <property type="entry name" value="UBIQUITIN-CONJUGATING ENZYME E2"/>
    <property type="match status" value="1"/>
</dbReference>
<name>A0A085MU13_9BILA</name>
<feature type="active site" description="Glycyl thioester intermediate" evidence="3">
    <location>
        <position position="68"/>
    </location>
</feature>
<feature type="domain" description="UBC core" evidence="5">
    <location>
        <begin position="1"/>
        <end position="140"/>
    </location>
</feature>
<keyword evidence="1" id="KW-0808">Transferase</keyword>
<dbReference type="Proteomes" id="UP000030758">
    <property type="component" value="Unassembled WGS sequence"/>
</dbReference>
<evidence type="ECO:0000256" key="3">
    <source>
        <dbReference type="PROSITE-ProRule" id="PRU10133"/>
    </source>
</evidence>
<evidence type="ECO:0000256" key="2">
    <source>
        <dbReference type="ARBA" id="ARBA00022786"/>
    </source>
</evidence>
<dbReference type="SMART" id="SM00212">
    <property type="entry name" value="UBCc"/>
    <property type="match status" value="1"/>
</dbReference>
<dbReference type="InterPro" id="IPR050113">
    <property type="entry name" value="Ub_conjugating_enzyme"/>
</dbReference>
<evidence type="ECO:0000259" key="5">
    <source>
        <dbReference type="PROSITE" id="PS50127"/>
    </source>
</evidence>
<evidence type="ECO:0000313" key="6">
    <source>
        <dbReference type="EMBL" id="KFD60709.1"/>
    </source>
</evidence>
<dbReference type="Gene3D" id="3.10.110.10">
    <property type="entry name" value="Ubiquitin Conjugating Enzyme"/>
    <property type="match status" value="1"/>
</dbReference>
<evidence type="ECO:0000256" key="4">
    <source>
        <dbReference type="RuleBase" id="RU362109"/>
    </source>
</evidence>
<dbReference type="AlphaFoldDB" id="A0A085MU13"/>
<dbReference type="EMBL" id="KL367652">
    <property type="protein sequence ID" value="KFD60709.1"/>
    <property type="molecule type" value="Genomic_DNA"/>
</dbReference>
<evidence type="ECO:0000256" key="1">
    <source>
        <dbReference type="ARBA" id="ARBA00022679"/>
    </source>
</evidence>
<dbReference type="PROSITE" id="PS00183">
    <property type="entry name" value="UBC_1"/>
    <property type="match status" value="1"/>
</dbReference>
<keyword evidence="4" id="KW-0547">Nucleotide-binding</keyword>
<dbReference type="PROSITE" id="PS50127">
    <property type="entry name" value="UBC_2"/>
    <property type="match status" value="1"/>
</dbReference>
<protein>
    <recommendedName>
        <fullName evidence="5">UBC core domain-containing protein</fullName>
    </recommendedName>
</protein>
<keyword evidence="4" id="KW-0067">ATP-binding</keyword>
<dbReference type="SUPFAM" id="SSF54495">
    <property type="entry name" value="UBC-like"/>
    <property type="match status" value="1"/>
</dbReference>
<sequence>MQDEPCGAHHDDIFKWDCAIRGPSDSPWEGGLYKIRVEFPENYPAAPTICTVDPPLFHPNVFPNGKVCLSILHPEGWNPSFGVRQILEGSQRGRSRVAEGFANFQGAESLGVKASGLLQSSTVVKVSGRLVFIWRMRVDIVCTFANKLWGHSGGNASRFHCPLLCYTDCSFMNWCGENWGSHLKVPRHILIESNLQKFQMPGCSSLALDQLCEARRRPYTRRI</sequence>
<dbReference type="InterPro" id="IPR016135">
    <property type="entry name" value="UBQ-conjugating_enzyme/RWD"/>
</dbReference>
<organism evidence="6">
    <name type="scientific">Trichuris suis</name>
    <name type="common">pig whipworm</name>
    <dbReference type="NCBI Taxonomy" id="68888"/>
    <lineage>
        <taxon>Eukaryota</taxon>
        <taxon>Metazoa</taxon>
        <taxon>Ecdysozoa</taxon>
        <taxon>Nematoda</taxon>
        <taxon>Enoplea</taxon>
        <taxon>Dorylaimia</taxon>
        <taxon>Trichinellida</taxon>
        <taxon>Trichuridae</taxon>
        <taxon>Trichuris</taxon>
    </lineage>
</organism>
<dbReference type="GO" id="GO:0032446">
    <property type="term" value="P:protein modification by small protein conjugation"/>
    <property type="evidence" value="ECO:0007669"/>
    <property type="project" value="UniProtKB-ARBA"/>
</dbReference>
<gene>
    <name evidence="6" type="ORF">M514_05899</name>
</gene>
<accession>A0A085MU13</accession>